<organism evidence="3 4">
    <name type="scientific">Paractinoplanes bogorensis</name>
    <dbReference type="NCBI Taxonomy" id="1610840"/>
    <lineage>
        <taxon>Bacteria</taxon>
        <taxon>Bacillati</taxon>
        <taxon>Actinomycetota</taxon>
        <taxon>Actinomycetes</taxon>
        <taxon>Micromonosporales</taxon>
        <taxon>Micromonosporaceae</taxon>
        <taxon>Paractinoplanes</taxon>
    </lineage>
</organism>
<feature type="chain" id="PRO_5046229252" evidence="2">
    <location>
        <begin position="19"/>
        <end position="190"/>
    </location>
</feature>
<accession>A0ABS5Z0D4</accession>
<name>A0ABS5Z0D4_9ACTN</name>
<feature type="compositionally biased region" description="Low complexity" evidence="1">
    <location>
        <begin position="24"/>
        <end position="50"/>
    </location>
</feature>
<feature type="compositionally biased region" description="Gly residues" evidence="1">
    <location>
        <begin position="51"/>
        <end position="61"/>
    </location>
</feature>
<comment type="caution">
    <text evidence="3">The sequence shown here is derived from an EMBL/GenBank/DDBJ whole genome shotgun (WGS) entry which is preliminary data.</text>
</comment>
<feature type="region of interest" description="Disordered" evidence="1">
    <location>
        <begin position="20"/>
        <end position="61"/>
    </location>
</feature>
<evidence type="ECO:0000313" key="3">
    <source>
        <dbReference type="EMBL" id="MBU2668434.1"/>
    </source>
</evidence>
<evidence type="ECO:0000313" key="4">
    <source>
        <dbReference type="Proteomes" id="UP001519654"/>
    </source>
</evidence>
<evidence type="ECO:0000256" key="2">
    <source>
        <dbReference type="SAM" id="SignalP"/>
    </source>
</evidence>
<proteinExistence type="predicted"/>
<reference evidence="3 4" key="1">
    <citation type="submission" date="2021-06" db="EMBL/GenBank/DDBJ databases">
        <title>Actinoplanes lichenicola sp. nov., and Actinoplanes ovalisporus sp. nov., isolated from lichen in Thailand.</title>
        <authorList>
            <person name="Saeng-In P."/>
            <person name="Kanchanasin P."/>
            <person name="Yuki M."/>
            <person name="Kudo T."/>
            <person name="Ohkuma M."/>
            <person name="Phongsopitanun W."/>
            <person name="Tanasupawat S."/>
        </authorList>
    </citation>
    <scope>NUCLEOTIDE SEQUENCE [LARGE SCALE GENOMIC DNA]</scope>
    <source>
        <strain evidence="3 4">NBRC 110975</strain>
    </source>
</reference>
<keyword evidence="2" id="KW-0732">Signal</keyword>
<sequence>MRIIAALLCVSLLTGCSAKTPDQAPATPGGATATAGGAAATAGGAAATPGGSTGTAGKTGPGSVGVVDCGDDIGGVAPDRTYGKSLDAVALPVIMLEPQDDGAGRLFAKTGLLVRAGTAVELTTTTPGVTIGWGSPGPEGTTIRVPACPSAHEWLAFAGGFHVTTPTCVPLTIRANGREARATVRVGAPC</sequence>
<feature type="signal peptide" evidence="2">
    <location>
        <begin position="1"/>
        <end position="18"/>
    </location>
</feature>
<dbReference type="Proteomes" id="UP001519654">
    <property type="component" value="Unassembled WGS sequence"/>
</dbReference>
<gene>
    <name evidence="3" type="ORF">KOI35_33470</name>
</gene>
<dbReference type="EMBL" id="JAHKKG010000011">
    <property type="protein sequence ID" value="MBU2668434.1"/>
    <property type="molecule type" value="Genomic_DNA"/>
</dbReference>
<protein>
    <submittedName>
        <fullName evidence="3">Uncharacterized protein</fullName>
    </submittedName>
</protein>
<dbReference type="RefSeq" id="WP_215792691.1">
    <property type="nucleotide sequence ID" value="NZ_JAHKKG010000011.1"/>
</dbReference>
<keyword evidence="4" id="KW-1185">Reference proteome</keyword>
<dbReference type="PROSITE" id="PS51257">
    <property type="entry name" value="PROKAR_LIPOPROTEIN"/>
    <property type="match status" value="1"/>
</dbReference>
<evidence type="ECO:0000256" key="1">
    <source>
        <dbReference type="SAM" id="MobiDB-lite"/>
    </source>
</evidence>